<dbReference type="AlphaFoldDB" id="A0A7C9BIL2"/>
<organism evidence="2 3">
    <name type="scientific">Salmonirosea aquatica</name>
    <dbReference type="NCBI Taxonomy" id="2654236"/>
    <lineage>
        <taxon>Bacteria</taxon>
        <taxon>Pseudomonadati</taxon>
        <taxon>Bacteroidota</taxon>
        <taxon>Cytophagia</taxon>
        <taxon>Cytophagales</taxon>
        <taxon>Spirosomataceae</taxon>
        <taxon>Salmonirosea</taxon>
    </lineage>
</organism>
<dbReference type="InterPro" id="IPR005901">
    <property type="entry name" value="GLPGLI"/>
</dbReference>
<gene>
    <name evidence="2" type="ORF">GBK04_16730</name>
</gene>
<feature type="chain" id="PRO_5028813124" evidence="1">
    <location>
        <begin position="21"/>
        <end position="244"/>
    </location>
</feature>
<evidence type="ECO:0000313" key="3">
    <source>
        <dbReference type="Proteomes" id="UP000479293"/>
    </source>
</evidence>
<keyword evidence="1" id="KW-0732">Signal</keyword>
<evidence type="ECO:0000256" key="1">
    <source>
        <dbReference type="SAM" id="SignalP"/>
    </source>
</evidence>
<dbReference type="Proteomes" id="UP000479293">
    <property type="component" value="Unassembled WGS sequence"/>
</dbReference>
<proteinExistence type="predicted"/>
<reference evidence="2 3" key="1">
    <citation type="submission" date="2019-10" db="EMBL/GenBank/DDBJ databases">
        <title>Draft Genome Sequence of Cytophagaceae sp. SJW1-29.</title>
        <authorList>
            <person name="Choi A."/>
        </authorList>
    </citation>
    <scope>NUCLEOTIDE SEQUENCE [LARGE SCALE GENOMIC DNA]</scope>
    <source>
        <strain evidence="2 3">SJW1-29</strain>
    </source>
</reference>
<sequence>MKKTMLGFLIALSYLGNAVAQQNEGIVGYDQKINMHRRLPDESMKAMVPEFRINKMQLAFRGGESLYKAVAVNDANEEATDAGGNTVRMVIRVPLSEVYRNFDQKKNVELRELAGQKFLIQDELRQIPWKLTGESKKINGYDCMQATYANPERKQSFVAWFADAIPVPSGPAGYGGLPGLILELDMNEGEMIYTAANLTFKKLEDGDLKVPSGGKKVTETEFNKIRDDYMKEAGGIGGVRIFRN</sequence>
<dbReference type="RefSeq" id="WP_152761600.1">
    <property type="nucleotide sequence ID" value="NZ_WHLY01000002.1"/>
</dbReference>
<feature type="signal peptide" evidence="1">
    <location>
        <begin position="1"/>
        <end position="20"/>
    </location>
</feature>
<protein>
    <submittedName>
        <fullName evidence="2">GLPGLI family protein</fullName>
    </submittedName>
</protein>
<name>A0A7C9BIL2_9BACT</name>
<dbReference type="Pfam" id="PF09697">
    <property type="entry name" value="Porph_ging"/>
    <property type="match status" value="1"/>
</dbReference>
<dbReference type="NCBIfam" id="TIGR01200">
    <property type="entry name" value="GLPGLI"/>
    <property type="match status" value="1"/>
</dbReference>
<comment type="caution">
    <text evidence="2">The sequence shown here is derived from an EMBL/GenBank/DDBJ whole genome shotgun (WGS) entry which is preliminary data.</text>
</comment>
<dbReference type="EMBL" id="WHLY01000002">
    <property type="protein sequence ID" value="MPR34954.1"/>
    <property type="molecule type" value="Genomic_DNA"/>
</dbReference>
<keyword evidence="3" id="KW-1185">Reference proteome</keyword>
<evidence type="ECO:0000313" key="2">
    <source>
        <dbReference type="EMBL" id="MPR34954.1"/>
    </source>
</evidence>
<accession>A0A7C9BIL2</accession>